<name>A0A834G2E5_RHOSS</name>
<dbReference type="InterPro" id="IPR015655">
    <property type="entry name" value="PP2C"/>
</dbReference>
<keyword evidence="4" id="KW-1185">Reference proteome</keyword>
<evidence type="ECO:0000259" key="2">
    <source>
        <dbReference type="PROSITE" id="PS51746"/>
    </source>
</evidence>
<protein>
    <recommendedName>
        <fullName evidence="2">PPM-type phosphatase domain-containing protein</fullName>
    </recommendedName>
</protein>
<proteinExistence type="predicted"/>
<dbReference type="Proteomes" id="UP000626092">
    <property type="component" value="Unassembled WGS sequence"/>
</dbReference>
<feature type="domain" description="PPM-type phosphatase" evidence="2">
    <location>
        <begin position="167"/>
        <end position="367"/>
    </location>
</feature>
<dbReference type="InterPro" id="IPR001932">
    <property type="entry name" value="PPM-type_phosphatase-like_dom"/>
</dbReference>
<gene>
    <name evidence="3" type="ORF">RHSIM_Rhsim13G0122100</name>
</gene>
<reference evidence="3" key="1">
    <citation type="submission" date="2019-11" db="EMBL/GenBank/DDBJ databases">
        <authorList>
            <person name="Liu Y."/>
            <person name="Hou J."/>
            <person name="Li T.-Q."/>
            <person name="Guan C.-H."/>
            <person name="Wu X."/>
            <person name="Wu H.-Z."/>
            <person name="Ling F."/>
            <person name="Zhang R."/>
            <person name="Shi X.-G."/>
            <person name="Ren J.-P."/>
            <person name="Chen E.-F."/>
            <person name="Sun J.-M."/>
        </authorList>
    </citation>
    <scope>NUCLEOTIDE SEQUENCE</scope>
    <source>
        <strain evidence="3">Adult_tree_wgs_1</strain>
        <tissue evidence="3">Leaves</tissue>
    </source>
</reference>
<dbReference type="OrthoDB" id="10264738at2759"/>
<dbReference type="Pfam" id="PF00481">
    <property type="entry name" value="PP2C"/>
    <property type="match status" value="2"/>
</dbReference>
<dbReference type="SMART" id="SM00332">
    <property type="entry name" value="PP2Cc"/>
    <property type="match status" value="1"/>
</dbReference>
<dbReference type="InterPro" id="IPR036457">
    <property type="entry name" value="PPM-type-like_dom_sf"/>
</dbReference>
<comment type="caution">
    <text evidence="3">The sequence shown here is derived from an EMBL/GenBank/DDBJ whole genome shotgun (WGS) entry which is preliminary data.</text>
</comment>
<accession>A0A834G2E5</accession>
<dbReference type="SUPFAM" id="SSF81606">
    <property type="entry name" value="PP2C-like"/>
    <property type="match status" value="1"/>
</dbReference>
<dbReference type="AlphaFoldDB" id="A0A834G2E5"/>
<evidence type="ECO:0000313" key="3">
    <source>
        <dbReference type="EMBL" id="KAF7121359.1"/>
    </source>
</evidence>
<dbReference type="CDD" id="cd00143">
    <property type="entry name" value="PP2Cc"/>
    <property type="match status" value="1"/>
</dbReference>
<dbReference type="PANTHER" id="PTHR47992">
    <property type="entry name" value="PROTEIN PHOSPHATASE"/>
    <property type="match status" value="1"/>
</dbReference>
<evidence type="ECO:0000256" key="1">
    <source>
        <dbReference type="SAM" id="MobiDB-lite"/>
    </source>
</evidence>
<dbReference type="PROSITE" id="PS51746">
    <property type="entry name" value="PPM_2"/>
    <property type="match status" value="1"/>
</dbReference>
<sequence>MGFPSKFQLEWGDQRREVRKGDREEWEDRGDELEGEGVEDGEGGAVGEEVGRVEVGGEEEIENQIEADSIKIKRKSSTEKDVRSLGLKEELELDWFVEDEEDDGSGYVEDDDEQDVDGDKDEEGIQENEGRDVEDDGDEGDDMNRVHRQVTHGFHLVEEKMDHPMEDYIMATNRKVSGHHLGLYAIFDGHSGRKVAEYLQSNLFDRILSEPEIWKSPKEAIKRAYRDTDDEILDNVVGSRGGSTAVTAILVDGEKLIVANVGDSREILCRNGNVPRVDGQLATARAFGDERLKGHITAEPDIFVEAIDANTDSIILASDGLWKVLSNQEVATCIKGLSDAQEASKELVKEALSGKSRDDISCIVVMFE</sequence>
<dbReference type="GO" id="GO:0004722">
    <property type="term" value="F:protein serine/threonine phosphatase activity"/>
    <property type="evidence" value="ECO:0007669"/>
    <property type="project" value="InterPro"/>
</dbReference>
<feature type="region of interest" description="Disordered" evidence="1">
    <location>
        <begin position="96"/>
        <end position="141"/>
    </location>
</feature>
<feature type="compositionally biased region" description="Acidic residues" evidence="1">
    <location>
        <begin position="24"/>
        <end position="42"/>
    </location>
</feature>
<feature type="region of interest" description="Disordered" evidence="1">
    <location>
        <begin position="18"/>
        <end position="51"/>
    </location>
</feature>
<dbReference type="EMBL" id="WJXA01000013">
    <property type="protein sequence ID" value="KAF7121359.1"/>
    <property type="molecule type" value="Genomic_DNA"/>
</dbReference>
<dbReference type="Gene3D" id="3.60.40.10">
    <property type="entry name" value="PPM-type phosphatase domain"/>
    <property type="match status" value="2"/>
</dbReference>
<organism evidence="3 4">
    <name type="scientific">Rhododendron simsii</name>
    <name type="common">Sims's rhododendron</name>
    <dbReference type="NCBI Taxonomy" id="118357"/>
    <lineage>
        <taxon>Eukaryota</taxon>
        <taxon>Viridiplantae</taxon>
        <taxon>Streptophyta</taxon>
        <taxon>Embryophyta</taxon>
        <taxon>Tracheophyta</taxon>
        <taxon>Spermatophyta</taxon>
        <taxon>Magnoliopsida</taxon>
        <taxon>eudicotyledons</taxon>
        <taxon>Gunneridae</taxon>
        <taxon>Pentapetalae</taxon>
        <taxon>asterids</taxon>
        <taxon>Ericales</taxon>
        <taxon>Ericaceae</taxon>
        <taxon>Ericoideae</taxon>
        <taxon>Rhodoreae</taxon>
        <taxon>Rhododendron</taxon>
    </lineage>
</organism>
<dbReference type="SMART" id="SM00331">
    <property type="entry name" value="PP2C_SIG"/>
    <property type="match status" value="1"/>
</dbReference>
<evidence type="ECO:0000313" key="4">
    <source>
        <dbReference type="Proteomes" id="UP000626092"/>
    </source>
</evidence>